<dbReference type="Pfam" id="PF07757">
    <property type="entry name" value="AdoMet_MTase"/>
    <property type="match status" value="1"/>
</dbReference>
<dbReference type="GO" id="GO:0141101">
    <property type="term" value="F:tRNA(Ser) (uridine(44)-2'-O-)-methyltransferase activity"/>
    <property type="evidence" value="ECO:0007669"/>
    <property type="project" value="UniProtKB-EC"/>
</dbReference>
<name>A0A292PS31_9PEZI</name>
<comment type="subcellular location">
    <subcellularLocation>
        <location evidence="1 11">Cytoplasm</location>
    </subcellularLocation>
</comment>
<dbReference type="Proteomes" id="UP001412239">
    <property type="component" value="Unassembled WGS sequence"/>
</dbReference>
<evidence type="ECO:0000313" key="13">
    <source>
        <dbReference type="EMBL" id="CUS09438.1"/>
    </source>
</evidence>
<dbReference type="EMBL" id="LN891082">
    <property type="protein sequence ID" value="CUS09438.1"/>
    <property type="molecule type" value="Genomic_DNA"/>
</dbReference>
<evidence type="ECO:0000313" key="14">
    <source>
        <dbReference type="Proteomes" id="UP001412239"/>
    </source>
</evidence>
<comment type="catalytic activity">
    <reaction evidence="10 11">
        <text>uridine(44) in tRNA(Ser) + S-adenosyl-L-methionine = 2'-O-methyluridine(44) in tRNA(Ser) + S-adenosyl-L-homocysteine + H(+)</text>
        <dbReference type="Rhea" id="RHEA:43100"/>
        <dbReference type="Rhea" id="RHEA-COMP:10339"/>
        <dbReference type="Rhea" id="RHEA-COMP:10340"/>
        <dbReference type="ChEBI" id="CHEBI:15378"/>
        <dbReference type="ChEBI" id="CHEBI:57856"/>
        <dbReference type="ChEBI" id="CHEBI:59789"/>
        <dbReference type="ChEBI" id="CHEBI:65315"/>
        <dbReference type="ChEBI" id="CHEBI:74478"/>
        <dbReference type="EC" id="2.1.1.211"/>
    </reaction>
</comment>
<keyword evidence="5 11" id="KW-0963">Cytoplasm</keyword>
<keyword evidence="9 11" id="KW-0819">tRNA processing</keyword>
<evidence type="ECO:0000256" key="9">
    <source>
        <dbReference type="ARBA" id="ARBA00022694"/>
    </source>
</evidence>
<comment type="function">
    <text evidence="11">Adenosyl-L-methionine (AdoMet)-dependent tRNA (uracil-O(2)-)-methyltransferase.</text>
</comment>
<dbReference type="PANTHER" id="PTHR21210:SF0">
    <property type="entry name" value="TRNA (URACIL-O(2)-)-METHYLTRANSFERASE-RELATED"/>
    <property type="match status" value="1"/>
</dbReference>
<keyword evidence="7 11" id="KW-0808">Transferase</keyword>
<evidence type="ECO:0000256" key="8">
    <source>
        <dbReference type="ARBA" id="ARBA00022691"/>
    </source>
</evidence>
<evidence type="ECO:0000256" key="11">
    <source>
        <dbReference type="RuleBase" id="RU368004"/>
    </source>
</evidence>
<keyword evidence="6 11" id="KW-0489">Methyltransferase</keyword>
<sequence>METATTPPIPLYYQTTPDTPEQWTPILSKSCTFTQEIFTSVMHEMILNPNYNSSWILRADILSDSPAPPLQLEAGILGPMQIPNFTPNRTILRRFIPRNPQRDAAAEQTCTFYEEGQDRHALVVYQSHSETPGGLPYYLPTVRALAFQYSQDGEDSKSVSIYYRLFPDVPLNNRLERTALHLLTRIHKLGNGFTAGYNKRVHHDQIIPRETFQTTYLSLRERHAKRLIGKWVENTDPGKHVFEDILIAAFLIELWKDMGRSLEAGFVDIGCGNGVLVDILIKEGYAGWGFDARRRKTWGVLGSSTEQNLHEMVLIPRLLDGSVDDGIHDGVFPAGTFIISNHADELTPWTPLLAKDSECPFLMIPCCSHDLSGRRHRQAGKGSQYACLVEWVAKLAGDVGWEVEREVLRIPSTRNVGIVGRKIGEGMKVEEILRREGGGSGWSERALSLKAGGNKGH</sequence>
<evidence type="ECO:0000256" key="6">
    <source>
        <dbReference type="ARBA" id="ARBA00022603"/>
    </source>
</evidence>
<dbReference type="AlphaFoldDB" id="A0A292PS31"/>
<comment type="similarity">
    <text evidence="2 11">Belongs to the TRM44 family.</text>
</comment>
<dbReference type="PANTHER" id="PTHR21210">
    <property type="entry name" value="TRNA (URACIL-O(2)-)-METHYLTRANSFERASE-RELATED"/>
    <property type="match status" value="1"/>
</dbReference>
<evidence type="ECO:0000256" key="4">
    <source>
        <dbReference type="ARBA" id="ARBA00017788"/>
    </source>
</evidence>
<evidence type="ECO:0000256" key="10">
    <source>
        <dbReference type="ARBA" id="ARBA00047957"/>
    </source>
</evidence>
<feature type="region of interest" description="Disordered" evidence="12">
    <location>
        <begin position="438"/>
        <end position="457"/>
    </location>
</feature>
<evidence type="ECO:0000256" key="3">
    <source>
        <dbReference type="ARBA" id="ARBA00012795"/>
    </source>
</evidence>
<organism evidence="13 14">
    <name type="scientific">Tuber aestivum</name>
    <name type="common">summer truffle</name>
    <dbReference type="NCBI Taxonomy" id="59557"/>
    <lineage>
        <taxon>Eukaryota</taxon>
        <taxon>Fungi</taxon>
        <taxon>Dikarya</taxon>
        <taxon>Ascomycota</taxon>
        <taxon>Pezizomycotina</taxon>
        <taxon>Pezizomycetes</taxon>
        <taxon>Pezizales</taxon>
        <taxon>Tuberaceae</taxon>
        <taxon>Tuber</taxon>
    </lineage>
</organism>
<keyword evidence="8 11" id="KW-0949">S-adenosyl-L-methionine</keyword>
<dbReference type="EC" id="2.1.1.211" evidence="3 11"/>
<dbReference type="GO" id="GO:0030488">
    <property type="term" value="P:tRNA methylation"/>
    <property type="evidence" value="ECO:0007669"/>
    <property type="project" value="UniProtKB-UniRule"/>
</dbReference>
<evidence type="ECO:0000256" key="5">
    <source>
        <dbReference type="ARBA" id="ARBA00022490"/>
    </source>
</evidence>
<protein>
    <recommendedName>
        <fullName evidence="4 11">tRNA (uracil-O(2)-)-methyltransferase</fullName>
        <ecNumber evidence="3 11">2.1.1.211</ecNumber>
    </recommendedName>
</protein>
<evidence type="ECO:0000256" key="7">
    <source>
        <dbReference type="ARBA" id="ARBA00022679"/>
    </source>
</evidence>
<proteinExistence type="inferred from homology"/>
<dbReference type="InterPro" id="IPR011671">
    <property type="entry name" value="tRNA_uracil_MeTrfase"/>
</dbReference>
<reference evidence="13" key="1">
    <citation type="submission" date="2015-10" db="EMBL/GenBank/DDBJ databases">
        <authorList>
            <person name="Regsiter A."/>
            <person name="william w."/>
        </authorList>
    </citation>
    <scope>NUCLEOTIDE SEQUENCE</scope>
    <source>
        <strain evidence="13">Montdore</strain>
    </source>
</reference>
<dbReference type="GO" id="GO:0005737">
    <property type="term" value="C:cytoplasm"/>
    <property type="evidence" value="ECO:0007669"/>
    <property type="project" value="UniProtKB-SubCell"/>
</dbReference>
<evidence type="ECO:0000256" key="2">
    <source>
        <dbReference type="ARBA" id="ARBA00009056"/>
    </source>
</evidence>
<gene>
    <name evidence="13" type="ORF">GSTUAT00006470001</name>
</gene>
<accession>A0A292PS31</accession>
<evidence type="ECO:0000256" key="1">
    <source>
        <dbReference type="ARBA" id="ARBA00004496"/>
    </source>
</evidence>
<keyword evidence="14" id="KW-1185">Reference proteome</keyword>
<evidence type="ECO:0000256" key="12">
    <source>
        <dbReference type="SAM" id="MobiDB-lite"/>
    </source>
</evidence>